<evidence type="ECO:0000313" key="1">
    <source>
        <dbReference type="EMBL" id="TND51901.1"/>
    </source>
</evidence>
<organism evidence="1 2">
    <name type="scientific">Aeromonas veronii</name>
    <dbReference type="NCBI Taxonomy" id="654"/>
    <lineage>
        <taxon>Bacteria</taxon>
        <taxon>Pseudomonadati</taxon>
        <taxon>Pseudomonadota</taxon>
        <taxon>Gammaproteobacteria</taxon>
        <taxon>Aeromonadales</taxon>
        <taxon>Aeromonadaceae</taxon>
        <taxon>Aeromonas</taxon>
    </lineage>
</organism>
<reference evidence="1" key="1">
    <citation type="submission" date="2017-10" db="EMBL/GenBank/DDBJ databases">
        <authorList>
            <person name="Colston S.M."/>
            <person name="Graf J."/>
        </authorList>
    </citation>
    <scope>NUCLEOTIDE SEQUENCE</scope>
    <source>
        <strain evidence="1">BAQ071013-135</strain>
    </source>
</reference>
<dbReference type="InterPro" id="IPR036388">
    <property type="entry name" value="WH-like_DNA-bd_sf"/>
</dbReference>
<gene>
    <name evidence="1" type="ORF">CF123_18705</name>
</gene>
<dbReference type="EMBL" id="PDXJ01000026">
    <property type="protein sequence ID" value="TND51901.1"/>
    <property type="molecule type" value="Genomic_DNA"/>
</dbReference>
<comment type="caution">
    <text evidence="1">The sequence shown here is derived from an EMBL/GenBank/DDBJ whole genome shotgun (WGS) entry which is preliminary data.</text>
</comment>
<proteinExistence type="predicted"/>
<dbReference type="AlphaFoldDB" id="A0AAX2UNR0"/>
<dbReference type="SUPFAM" id="SSF46785">
    <property type="entry name" value="Winged helix' DNA-binding domain"/>
    <property type="match status" value="1"/>
</dbReference>
<dbReference type="RefSeq" id="WP_107961259.1">
    <property type="nucleotide sequence ID" value="NZ_CAWORL010000019.1"/>
</dbReference>
<reference evidence="1" key="2">
    <citation type="journal article" date="2019" name="PLoS ONE">
        <title>Identification and characterization of putative Aeromonas spp. T3SS effectors.</title>
        <authorList>
            <person name="Rangel L.T."/>
            <person name="Marden J."/>
            <person name="Colston S."/>
            <person name="Setubal J.C."/>
            <person name="Graf J."/>
            <person name="Gogarten J.P."/>
        </authorList>
    </citation>
    <scope>NUCLEOTIDE SEQUENCE</scope>
    <source>
        <strain evidence="1">BAQ071013-135</strain>
    </source>
</reference>
<dbReference type="Proteomes" id="UP000796104">
    <property type="component" value="Unassembled WGS sequence"/>
</dbReference>
<protein>
    <submittedName>
        <fullName evidence="1">Uncharacterized protein</fullName>
    </submittedName>
</protein>
<name>A0AAX2UNR0_AERVE</name>
<dbReference type="InterPro" id="IPR036390">
    <property type="entry name" value="WH_DNA-bd_sf"/>
</dbReference>
<sequence>MILTMRMFLLIEVIKKRNPDGSLVDLDQLIERAGYEVTKQAIQHTLRFMIEKGVIEKAGRECRRGRSRVVYRITKLGYQMTTVTGEGGAKLAESCAELI</sequence>
<dbReference type="Gene3D" id="1.10.10.10">
    <property type="entry name" value="Winged helix-like DNA-binding domain superfamily/Winged helix DNA-binding domain"/>
    <property type="match status" value="1"/>
</dbReference>
<evidence type="ECO:0000313" key="2">
    <source>
        <dbReference type="Proteomes" id="UP000796104"/>
    </source>
</evidence>
<accession>A0AAX2UNR0</accession>